<dbReference type="Pfam" id="PF02518">
    <property type="entry name" value="HATPase_c"/>
    <property type="match status" value="1"/>
</dbReference>
<dbReference type="SMART" id="SM00388">
    <property type="entry name" value="HisKA"/>
    <property type="match status" value="1"/>
</dbReference>
<evidence type="ECO:0000256" key="3">
    <source>
        <dbReference type="ARBA" id="ARBA00012438"/>
    </source>
</evidence>
<accession>A0ABX1TIP7</accession>
<comment type="caution">
    <text evidence="12">The sequence shown here is derived from an EMBL/GenBank/DDBJ whole genome shotgun (WGS) entry which is preliminary data.</text>
</comment>
<dbReference type="SUPFAM" id="SSF52172">
    <property type="entry name" value="CheY-like"/>
    <property type="match status" value="1"/>
</dbReference>
<keyword evidence="6" id="KW-0418">Kinase</keyword>
<dbReference type="CDD" id="cd00082">
    <property type="entry name" value="HisKA"/>
    <property type="match status" value="1"/>
</dbReference>
<dbReference type="InterPro" id="IPR013656">
    <property type="entry name" value="PAS_4"/>
</dbReference>
<evidence type="ECO:0000259" key="11">
    <source>
        <dbReference type="PROSITE" id="PS50885"/>
    </source>
</evidence>
<dbReference type="Gene3D" id="6.10.340.10">
    <property type="match status" value="1"/>
</dbReference>
<keyword evidence="8" id="KW-1133">Transmembrane helix</keyword>
<evidence type="ECO:0000259" key="9">
    <source>
        <dbReference type="PROSITE" id="PS50109"/>
    </source>
</evidence>
<protein>
    <recommendedName>
        <fullName evidence="3">histidine kinase</fullName>
        <ecNumber evidence="3">2.7.13.3</ecNumber>
    </recommendedName>
</protein>
<evidence type="ECO:0000256" key="2">
    <source>
        <dbReference type="ARBA" id="ARBA00004370"/>
    </source>
</evidence>
<dbReference type="Pfam" id="PF08448">
    <property type="entry name" value="PAS_4"/>
    <property type="match status" value="1"/>
</dbReference>
<feature type="domain" description="Histidine kinase" evidence="9">
    <location>
        <begin position="612"/>
        <end position="835"/>
    </location>
</feature>
<dbReference type="SUPFAM" id="SSF158472">
    <property type="entry name" value="HAMP domain-like"/>
    <property type="match status" value="1"/>
</dbReference>
<dbReference type="Gene3D" id="3.40.50.2300">
    <property type="match status" value="1"/>
</dbReference>
<dbReference type="RefSeq" id="WP_169248518.1">
    <property type="nucleotide sequence ID" value="NZ_SPMZ01000023.1"/>
</dbReference>
<feature type="domain" description="HAMP" evidence="11">
    <location>
        <begin position="351"/>
        <end position="403"/>
    </location>
</feature>
<dbReference type="Gene3D" id="3.30.565.10">
    <property type="entry name" value="Histidine kinase-like ATPase, C-terminal domain"/>
    <property type="match status" value="1"/>
</dbReference>
<evidence type="ECO:0000259" key="10">
    <source>
        <dbReference type="PROSITE" id="PS50110"/>
    </source>
</evidence>
<keyword evidence="8" id="KW-0812">Transmembrane</keyword>
<dbReference type="PANTHER" id="PTHR43065:SF49">
    <property type="entry name" value="HISTIDINE KINASE"/>
    <property type="match status" value="1"/>
</dbReference>
<feature type="transmembrane region" description="Helical" evidence="8">
    <location>
        <begin position="21"/>
        <end position="44"/>
    </location>
</feature>
<dbReference type="InterPro" id="IPR003661">
    <property type="entry name" value="HisK_dim/P_dom"/>
</dbReference>
<dbReference type="CDD" id="cd06225">
    <property type="entry name" value="HAMP"/>
    <property type="match status" value="1"/>
</dbReference>
<organism evidence="12 13">
    <name type="scientific">Candidatus Competibacter phosphatis</name>
    <dbReference type="NCBI Taxonomy" id="221280"/>
    <lineage>
        <taxon>Bacteria</taxon>
        <taxon>Pseudomonadati</taxon>
        <taxon>Pseudomonadota</taxon>
        <taxon>Gammaproteobacteria</taxon>
        <taxon>Candidatus Competibacteraceae</taxon>
        <taxon>Candidatus Competibacter</taxon>
    </lineage>
</organism>
<keyword evidence="13" id="KW-1185">Reference proteome</keyword>
<dbReference type="Pfam" id="PF00512">
    <property type="entry name" value="HisKA"/>
    <property type="match status" value="1"/>
</dbReference>
<keyword evidence="4 7" id="KW-0597">Phosphoprotein</keyword>
<dbReference type="EMBL" id="SPMZ01000023">
    <property type="protein sequence ID" value="NMQ19257.1"/>
    <property type="molecule type" value="Genomic_DNA"/>
</dbReference>
<dbReference type="PRINTS" id="PR00344">
    <property type="entry name" value="BCTRLSENSOR"/>
</dbReference>
<dbReference type="PROSITE" id="PS50110">
    <property type="entry name" value="RESPONSE_REGULATORY"/>
    <property type="match status" value="1"/>
</dbReference>
<dbReference type="PROSITE" id="PS50109">
    <property type="entry name" value="HIS_KIN"/>
    <property type="match status" value="1"/>
</dbReference>
<gene>
    <name evidence="12" type="ORF">E4P82_08670</name>
</gene>
<dbReference type="Gene3D" id="1.10.287.130">
    <property type="match status" value="1"/>
</dbReference>
<reference evidence="12 13" key="1">
    <citation type="submission" date="2019-03" db="EMBL/GenBank/DDBJ databases">
        <title>Metabolic reconstructions from genomes of highly enriched 'Candidatus Accumulibacter' and 'Candidatus Competibacter' bioreactor populations.</title>
        <authorList>
            <person name="Annavajhala M.K."/>
            <person name="Welles L."/>
            <person name="Abbas B."/>
            <person name="Sorokin D."/>
            <person name="Park H."/>
            <person name="Van Loosdrecht M."/>
            <person name="Chandran K."/>
        </authorList>
    </citation>
    <scope>NUCLEOTIDE SEQUENCE [LARGE SCALE GENOMIC DNA]</scope>
    <source>
        <strain evidence="12 13">SBR_G</strain>
    </source>
</reference>
<dbReference type="InterPro" id="IPR003660">
    <property type="entry name" value="HAMP_dom"/>
</dbReference>
<name>A0ABX1TIP7_9GAMM</name>
<dbReference type="InterPro" id="IPR036890">
    <property type="entry name" value="HATPase_C_sf"/>
</dbReference>
<dbReference type="Gene3D" id="3.30.450.20">
    <property type="entry name" value="PAS domain"/>
    <property type="match status" value="1"/>
</dbReference>
<dbReference type="InterPro" id="IPR004358">
    <property type="entry name" value="Sig_transdc_His_kin-like_C"/>
</dbReference>
<evidence type="ECO:0000313" key="13">
    <source>
        <dbReference type="Proteomes" id="UP000760480"/>
    </source>
</evidence>
<evidence type="ECO:0000256" key="4">
    <source>
        <dbReference type="ARBA" id="ARBA00022553"/>
    </source>
</evidence>
<dbReference type="InterPro" id="IPR005467">
    <property type="entry name" value="His_kinase_dom"/>
</dbReference>
<dbReference type="SMART" id="SM00448">
    <property type="entry name" value="REC"/>
    <property type="match status" value="1"/>
</dbReference>
<comment type="subcellular location">
    <subcellularLocation>
        <location evidence="2">Membrane</location>
    </subcellularLocation>
</comment>
<dbReference type="SUPFAM" id="SSF47384">
    <property type="entry name" value="Homodimeric domain of signal transducing histidine kinase"/>
    <property type="match status" value="1"/>
</dbReference>
<dbReference type="Pfam" id="PF00072">
    <property type="entry name" value="Response_reg"/>
    <property type="match status" value="1"/>
</dbReference>
<dbReference type="InterPro" id="IPR000014">
    <property type="entry name" value="PAS"/>
</dbReference>
<dbReference type="PROSITE" id="PS50885">
    <property type="entry name" value="HAMP"/>
    <property type="match status" value="1"/>
</dbReference>
<evidence type="ECO:0000256" key="6">
    <source>
        <dbReference type="ARBA" id="ARBA00022777"/>
    </source>
</evidence>
<dbReference type="Proteomes" id="UP000760480">
    <property type="component" value="Unassembled WGS sequence"/>
</dbReference>
<dbReference type="SUPFAM" id="SSF55785">
    <property type="entry name" value="PYP-like sensor domain (PAS domain)"/>
    <property type="match status" value="1"/>
</dbReference>
<dbReference type="SUPFAM" id="SSF55874">
    <property type="entry name" value="ATPase domain of HSP90 chaperone/DNA topoisomerase II/histidine kinase"/>
    <property type="match status" value="1"/>
</dbReference>
<feature type="modified residue" description="4-aspartylphosphate" evidence="7">
    <location>
        <position position="907"/>
    </location>
</feature>
<dbReference type="InterPro" id="IPR001789">
    <property type="entry name" value="Sig_transdc_resp-reg_receiver"/>
</dbReference>
<dbReference type="InterPro" id="IPR003594">
    <property type="entry name" value="HATPase_dom"/>
</dbReference>
<evidence type="ECO:0000256" key="7">
    <source>
        <dbReference type="PROSITE-ProRule" id="PRU00169"/>
    </source>
</evidence>
<proteinExistence type="predicted"/>
<evidence type="ECO:0000256" key="5">
    <source>
        <dbReference type="ARBA" id="ARBA00022679"/>
    </source>
</evidence>
<dbReference type="PANTHER" id="PTHR43065">
    <property type="entry name" value="SENSOR HISTIDINE KINASE"/>
    <property type="match status" value="1"/>
</dbReference>
<dbReference type="CDD" id="cd16919">
    <property type="entry name" value="HATPase_CckA-like"/>
    <property type="match status" value="1"/>
</dbReference>
<evidence type="ECO:0000256" key="8">
    <source>
        <dbReference type="SAM" id="Phobius"/>
    </source>
</evidence>
<evidence type="ECO:0000313" key="12">
    <source>
        <dbReference type="EMBL" id="NMQ19257.1"/>
    </source>
</evidence>
<dbReference type="SMART" id="SM00387">
    <property type="entry name" value="HATPase_c"/>
    <property type="match status" value="1"/>
</dbReference>
<dbReference type="CDD" id="cd00130">
    <property type="entry name" value="PAS"/>
    <property type="match status" value="1"/>
</dbReference>
<dbReference type="Pfam" id="PF00672">
    <property type="entry name" value="HAMP"/>
    <property type="match status" value="1"/>
</dbReference>
<keyword evidence="8" id="KW-0472">Membrane</keyword>
<dbReference type="SMART" id="SM00304">
    <property type="entry name" value="HAMP"/>
    <property type="match status" value="1"/>
</dbReference>
<evidence type="ECO:0000256" key="1">
    <source>
        <dbReference type="ARBA" id="ARBA00000085"/>
    </source>
</evidence>
<sequence>MTPPRQNAEHAAQKHPLHRRLLFSHLSVALVGVGMLLVALVSTYELRARVILLVNEGVPLAQASTQMLAGVRHSLASLRGWVSLGDPQFLVDWRAAWQQEIQPAIERIKQCRHLLAGRSCDPERLRELQALLADLQESQWWVQEVARAPGNEPARMTYLFKVEPSVRELASITAALLALEETTRESDDGRKPLLVRLMEIQGALAGSHLLLRETLGPDGLHYIERLERQLGTTQALVAQATADPLLTLEQGRLLRLFQREWQAFITFAGEIIRQRRAVDWNIALHRLAAETDPMANRTIALATTMAADAKIRLEQEADAARAASAITVWNLAIMILVMLAVAYGMSRKHARDLALPIAALAEATQKLAMGSLSDNLIANGNDELSELARSFNTMRTSMQQAQTVLREAYAQLEQRVMERTAQLETTNYSLIKEIAVRNQTEAALRESEARLRAMTRAMPDLVFVVDEDGRYREVLAAGRDIGATLMRGKVPAPIRGKLLSEVHPPEMAALFLDIILRALRTQQIQIAEYELETSSGPRWFESRTAPLDVQFTDRSTIPANTAQQHLFPPPDVQIVAKSAAIVVARDITKRKQAEVQLRQAQKMHAIGQLTGGIAHDFNNLLAVIMGNLELLHEQLAAQPRLHELAQQALRAVDRGANLTRRLLAFARRQPLLAQPTDLNKLILGMLDLMRRTLGANIQIDTMLATDLKQTLVDPDQLESALLNLAINARDAMPRGGKLALETGNVQLDENYAATQQDVRPGPYVMLAVRDNGGGMAPEVLEHAFEPFFTTKETSKGSGLGLSMVYGLVKQSGGHIAIHSKLGQGTTVRLYLPQMQVAASPPTGVKAADTVFKGHGETILVVEDDTDVRLFAVNALRALGYDTRQAGDAAAALELLGATPQIVLLFTDIVLPGEMDGVKLAAEAQRRYPGLRVLFTSGYTEHPLIVGGQLAEDVEILAKPYRKNELGQKLRILLG</sequence>
<feature type="domain" description="Response regulatory" evidence="10">
    <location>
        <begin position="857"/>
        <end position="973"/>
    </location>
</feature>
<keyword evidence="5" id="KW-0808">Transferase</keyword>
<dbReference type="InterPro" id="IPR011006">
    <property type="entry name" value="CheY-like_superfamily"/>
</dbReference>
<dbReference type="EC" id="2.7.13.3" evidence="3"/>
<comment type="catalytic activity">
    <reaction evidence="1">
        <text>ATP + protein L-histidine = ADP + protein N-phospho-L-histidine.</text>
        <dbReference type="EC" id="2.7.13.3"/>
    </reaction>
</comment>
<dbReference type="InterPro" id="IPR036097">
    <property type="entry name" value="HisK_dim/P_sf"/>
</dbReference>
<dbReference type="InterPro" id="IPR035965">
    <property type="entry name" value="PAS-like_dom_sf"/>
</dbReference>